<feature type="signal peptide" evidence="4">
    <location>
        <begin position="1"/>
        <end position="22"/>
    </location>
</feature>
<dbReference type="Gene3D" id="3.40.190.10">
    <property type="entry name" value="Periplasmic binding protein-like II"/>
    <property type="match status" value="2"/>
</dbReference>
<evidence type="ECO:0000256" key="3">
    <source>
        <dbReference type="ARBA" id="ARBA00022729"/>
    </source>
</evidence>
<dbReference type="PROSITE" id="PS51257">
    <property type="entry name" value="PROKAR_LIPOPROTEIN"/>
    <property type="match status" value="1"/>
</dbReference>
<keyword evidence="3 4" id="KW-0732">Signal</keyword>
<evidence type="ECO:0000256" key="1">
    <source>
        <dbReference type="ARBA" id="ARBA00004418"/>
    </source>
</evidence>
<name>A0A523UQC3_UNCT6</name>
<sequence>MKRWASITITLVAVLAVLAGCAKEPEHVKIGYLPTPADILFFVAIKEGCFKKQALEVTPVKFGTANEAMNALVRGEVDLLAHIGFTTIFALEQKTPGLLRIFLPAGEGEGHVVSQIIVRKDAGIESVDDLKGRKIGCSHGITNLKWLGLMLKKMGFDPQKDVTIVQVGRSMLIQGLARHEYDALYAMEPRTTKAIEQGIGISLLDNPRSKYIMDPFLSGSLVMPAKLVKEEPEKAKRIYVAFERASRFLRKNPDKAKELLPKYTGLSYRLLQRIHVQAIYEPTDEIIDLIQKEADLLHEFRLLLGKVDVKPMILTRNHLR</sequence>
<comment type="subcellular location">
    <subcellularLocation>
        <location evidence="1">Periplasm</location>
    </subcellularLocation>
</comment>
<dbReference type="SUPFAM" id="SSF53850">
    <property type="entry name" value="Periplasmic binding protein-like II"/>
    <property type="match status" value="1"/>
</dbReference>
<evidence type="ECO:0000313" key="5">
    <source>
        <dbReference type="EMBL" id="TET44619.1"/>
    </source>
</evidence>
<evidence type="ECO:0000256" key="2">
    <source>
        <dbReference type="ARBA" id="ARBA00010742"/>
    </source>
</evidence>
<evidence type="ECO:0000313" key="6">
    <source>
        <dbReference type="Proteomes" id="UP000315525"/>
    </source>
</evidence>
<dbReference type="AlphaFoldDB" id="A0A523UQC3"/>
<dbReference type="Proteomes" id="UP000315525">
    <property type="component" value="Unassembled WGS sequence"/>
</dbReference>
<comment type="similarity">
    <text evidence="2">Belongs to the bacterial solute-binding protein SsuA/TauA family.</text>
</comment>
<dbReference type="GO" id="GO:0042597">
    <property type="term" value="C:periplasmic space"/>
    <property type="evidence" value="ECO:0007669"/>
    <property type="project" value="UniProtKB-SubCell"/>
</dbReference>
<gene>
    <name evidence="5" type="ORF">E3J62_09765</name>
</gene>
<protein>
    <submittedName>
        <fullName evidence="5">ABC transporter substrate-binding protein</fullName>
    </submittedName>
</protein>
<evidence type="ECO:0000256" key="4">
    <source>
        <dbReference type="SAM" id="SignalP"/>
    </source>
</evidence>
<dbReference type="Pfam" id="PF13379">
    <property type="entry name" value="NMT1_2"/>
    <property type="match status" value="1"/>
</dbReference>
<dbReference type="EMBL" id="SOJN01000118">
    <property type="protein sequence ID" value="TET44619.1"/>
    <property type="molecule type" value="Genomic_DNA"/>
</dbReference>
<proteinExistence type="inferred from homology"/>
<organism evidence="5 6">
    <name type="scientific">candidate division TA06 bacterium</name>
    <dbReference type="NCBI Taxonomy" id="2250710"/>
    <lineage>
        <taxon>Bacteria</taxon>
        <taxon>Bacteria division TA06</taxon>
    </lineage>
</organism>
<comment type="caution">
    <text evidence="5">The sequence shown here is derived from an EMBL/GenBank/DDBJ whole genome shotgun (WGS) entry which is preliminary data.</text>
</comment>
<accession>A0A523UQC3</accession>
<reference evidence="5 6" key="1">
    <citation type="submission" date="2019-03" db="EMBL/GenBank/DDBJ databases">
        <title>Metabolic potential of uncultured bacteria and archaea associated with petroleum seepage in deep-sea sediments.</title>
        <authorList>
            <person name="Dong X."/>
            <person name="Hubert C."/>
        </authorList>
    </citation>
    <scope>NUCLEOTIDE SEQUENCE [LARGE SCALE GENOMIC DNA]</scope>
    <source>
        <strain evidence="5">E44_bin18</strain>
    </source>
</reference>
<dbReference type="PANTHER" id="PTHR30024:SF47">
    <property type="entry name" value="TAURINE-BINDING PERIPLASMIC PROTEIN"/>
    <property type="match status" value="1"/>
</dbReference>
<dbReference type="PANTHER" id="PTHR30024">
    <property type="entry name" value="ALIPHATIC SULFONATES-BINDING PROTEIN-RELATED"/>
    <property type="match status" value="1"/>
</dbReference>
<feature type="chain" id="PRO_5022206017" evidence="4">
    <location>
        <begin position="23"/>
        <end position="320"/>
    </location>
</feature>